<evidence type="ECO:0000313" key="3">
    <source>
        <dbReference type="Proteomes" id="UP000664132"/>
    </source>
</evidence>
<dbReference type="EMBL" id="JAFJYH010000123">
    <property type="protein sequence ID" value="KAG4418654.1"/>
    <property type="molecule type" value="Genomic_DNA"/>
</dbReference>
<dbReference type="InterPro" id="IPR036047">
    <property type="entry name" value="F-box-like_dom_sf"/>
</dbReference>
<dbReference type="OrthoDB" id="3766406at2759"/>
<protein>
    <recommendedName>
        <fullName evidence="4">F-box domain-containing protein</fullName>
    </recommendedName>
</protein>
<proteinExistence type="predicted"/>
<dbReference type="AlphaFoldDB" id="A0A8H7TBQ9"/>
<reference evidence="2" key="1">
    <citation type="submission" date="2021-02" db="EMBL/GenBank/DDBJ databases">
        <title>Genome sequence Cadophora malorum strain M34.</title>
        <authorList>
            <person name="Stefanovic E."/>
            <person name="Vu D."/>
            <person name="Scully C."/>
            <person name="Dijksterhuis J."/>
            <person name="Roader J."/>
            <person name="Houbraken J."/>
        </authorList>
    </citation>
    <scope>NUCLEOTIDE SEQUENCE</scope>
    <source>
        <strain evidence="2">M34</strain>
    </source>
</reference>
<comment type="caution">
    <text evidence="2">The sequence shown here is derived from an EMBL/GenBank/DDBJ whole genome shotgun (WGS) entry which is preliminary data.</text>
</comment>
<organism evidence="2 3">
    <name type="scientific">Cadophora malorum</name>
    <dbReference type="NCBI Taxonomy" id="108018"/>
    <lineage>
        <taxon>Eukaryota</taxon>
        <taxon>Fungi</taxon>
        <taxon>Dikarya</taxon>
        <taxon>Ascomycota</taxon>
        <taxon>Pezizomycotina</taxon>
        <taxon>Leotiomycetes</taxon>
        <taxon>Helotiales</taxon>
        <taxon>Ploettnerulaceae</taxon>
        <taxon>Cadophora</taxon>
    </lineage>
</organism>
<name>A0A8H7TBQ9_9HELO</name>
<sequence>MGIRPSKPVGNNKKRYSKTKQNTTPLNVSPLSLLPTELILQIASFLPRDAIAALALSCQSLRLALPNSRFRLPWEDKLNLLILLEQDLPGHTVCRYCRKLHAIEKADLYLPTRLMRAPYSKCCWEQMYTLITDRVFHRRFSIIVFEMAVKQDRLGRDISKLLGLLSYEARTDQMDGHIERHSVLARVIDGCLMIREQRVCFMPCSHQEPLPRNARFNICPHFTLSIQTFERLSGMASRFDRSDLPDMEACPPGPDLIPCRHCHTEFRIDFRSFGDSGTGVSIITWKDLGESLLGDKWRSLIGNDVDMVTFDQGSIGTAFEGEDYRLFKPDWSLEPQLRKKLLKQKSAARKNSR</sequence>
<keyword evidence="3" id="KW-1185">Reference proteome</keyword>
<evidence type="ECO:0000256" key="1">
    <source>
        <dbReference type="SAM" id="MobiDB-lite"/>
    </source>
</evidence>
<evidence type="ECO:0000313" key="2">
    <source>
        <dbReference type="EMBL" id="KAG4418654.1"/>
    </source>
</evidence>
<evidence type="ECO:0008006" key="4">
    <source>
        <dbReference type="Google" id="ProtNLM"/>
    </source>
</evidence>
<dbReference type="SUPFAM" id="SSF81383">
    <property type="entry name" value="F-box domain"/>
    <property type="match status" value="1"/>
</dbReference>
<accession>A0A8H7TBQ9</accession>
<dbReference type="Proteomes" id="UP000664132">
    <property type="component" value="Unassembled WGS sequence"/>
</dbReference>
<gene>
    <name evidence="2" type="ORF">IFR04_008190</name>
</gene>
<feature type="region of interest" description="Disordered" evidence="1">
    <location>
        <begin position="1"/>
        <end position="23"/>
    </location>
</feature>